<dbReference type="InterPro" id="IPR015421">
    <property type="entry name" value="PyrdxlP-dep_Trfase_major"/>
</dbReference>
<dbReference type="InterPro" id="IPR015422">
    <property type="entry name" value="PyrdxlP-dep_Trfase_small"/>
</dbReference>
<reference evidence="11 12" key="1">
    <citation type="journal article" date="2017" name="ISME J.">
        <title>Energy and carbon metabolisms in a deep terrestrial subsurface fluid microbial community.</title>
        <authorList>
            <person name="Momper L."/>
            <person name="Jungbluth S.P."/>
            <person name="Lee M.D."/>
            <person name="Amend J.P."/>
        </authorList>
    </citation>
    <scope>NUCLEOTIDE SEQUENCE [LARGE SCALE GENOMIC DNA]</scope>
    <source>
        <strain evidence="11">SURF_5</strain>
    </source>
</reference>
<dbReference type="Pfam" id="PF00202">
    <property type="entry name" value="Aminotran_3"/>
    <property type="match status" value="1"/>
</dbReference>
<comment type="caution">
    <text evidence="11">The sequence shown here is derived from an EMBL/GenBank/DDBJ whole genome shotgun (WGS) entry which is preliminary data.</text>
</comment>
<dbReference type="GO" id="GO:0030170">
    <property type="term" value="F:pyridoxal phosphate binding"/>
    <property type="evidence" value="ECO:0007669"/>
    <property type="project" value="InterPro"/>
</dbReference>
<dbReference type="SUPFAM" id="SSF53383">
    <property type="entry name" value="PLP-dependent transferases"/>
    <property type="match status" value="1"/>
</dbReference>
<dbReference type="PANTHER" id="PTHR43713:SF3">
    <property type="entry name" value="GLUTAMATE-1-SEMIALDEHYDE 2,1-AMINOMUTASE 1, CHLOROPLASTIC-RELATED"/>
    <property type="match status" value="1"/>
</dbReference>
<dbReference type="InterPro" id="IPR005814">
    <property type="entry name" value="Aminotrans_3"/>
</dbReference>
<keyword evidence="6 10" id="KW-0663">Pyridoxal phosphate</keyword>
<dbReference type="EMBL" id="QZKU01000049">
    <property type="protein sequence ID" value="RJP23201.1"/>
    <property type="molecule type" value="Genomic_DNA"/>
</dbReference>
<evidence type="ECO:0000256" key="1">
    <source>
        <dbReference type="ARBA" id="ARBA00001933"/>
    </source>
</evidence>
<evidence type="ECO:0000256" key="2">
    <source>
        <dbReference type="ARBA" id="ARBA00004819"/>
    </source>
</evidence>
<dbReference type="Gene3D" id="3.90.1150.10">
    <property type="entry name" value="Aspartate Aminotransferase, domain 1"/>
    <property type="match status" value="1"/>
</dbReference>
<dbReference type="Gene3D" id="3.40.640.10">
    <property type="entry name" value="Type I PLP-dependent aspartate aminotransferase-like (Major domain)"/>
    <property type="match status" value="1"/>
</dbReference>
<organism evidence="11 12">
    <name type="scientific">Abyssobacteria bacterium (strain SURF_5)</name>
    <dbReference type="NCBI Taxonomy" id="2093360"/>
    <lineage>
        <taxon>Bacteria</taxon>
        <taxon>Pseudomonadati</taxon>
        <taxon>Candidatus Hydrogenedentota</taxon>
        <taxon>Candidatus Abyssobacteria</taxon>
    </lineage>
</organism>
<evidence type="ECO:0000256" key="5">
    <source>
        <dbReference type="ARBA" id="ARBA00015416"/>
    </source>
</evidence>
<keyword evidence="8" id="KW-0627">Porphyrin biosynthesis</keyword>
<name>A0A3A4P5P6_ABYX5</name>
<evidence type="ECO:0000256" key="8">
    <source>
        <dbReference type="ARBA" id="ARBA00023244"/>
    </source>
</evidence>
<evidence type="ECO:0000256" key="9">
    <source>
        <dbReference type="ARBA" id="ARBA00031365"/>
    </source>
</evidence>
<evidence type="ECO:0000256" key="6">
    <source>
        <dbReference type="ARBA" id="ARBA00022898"/>
    </source>
</evidence>
<dbReference type="InterPro" id="IPR015424">
    <property type="entry name" value="PyrdxlP-dep_Trfase"/>
</dbReference>
<evidence type="ECO:0000256" key="4">
    <source>
        <dbReference type="ARBA" id="ARBA00012143"/>
    </source>
</evidence>
<dbReference type="CDD" id="cd00610">
    <property type="entry name" value="OAT_like"/>
    <property type="match status" value="1"/>
</dbReference>
<dbReference type="FunFam" id="3.40.640.10:FF:000021">
    <property type="entry name" value="Glutamate-1-semialdehyde 2,1-aminomutase"/>
    <property type="match status" value="1"/>
</dbReference>
<evidence type="ECO:0000313" key="12">
    <source>
        <dbReference type="Proteomes" id="UP000265882"/>
    </source>
</evidence>
<dbReference type="GO" id="GO:0042286">
    <property type="term" value="F:glutamate-1-semialdehyde 2,1-aminomutase activity"/>
    <property type="evidence" value="ECO:0007669"/>
    <property type="project" value="UniProtKB-EC"/>
</dbReference>
<dbReference type="GO" id="GO:0008483">
    <property type="term" value="F:transaminase activity"/>
    <property type="evidence" value="ECO:0007669"/>
    <property type="project" value="UniProtKB-KW"/>
</dbReference>
<dbReference type="Proteomes" id="UP000265882">
    <property type="component" value="Unassembled WGS sequence"/>
</dbReference>
<comment type="cofactor">
    <cofactor evidence="1">
        <name>pyridoxal 5'-phosphate</name>
        <dbReference type="ChEBI" id="CHEBI:597326"/>
    </cofactor>
</comment>
<comment type="pathway">
    <text evidence="2">Porphyrin-containing compound metabolism; protoporphyrin-IX biosynthesis; 5-aminolevulinate from L-glutamyl-tRNA(Glu): step 2/2.</text>
</comment>
<gene>
    <name evidence="11" type="ORF">C4520_06805</name>
</gene>
<dbReference type="EC" id="5.4.3.8" evidence="4"/>
<comment type="similarity">
    <text evidence="3">Belongs to the class-III pyridoxal-phosphate-dependent aminotransferase family. HemL subfamily.</text>
</comment>
<evidence type="ECO:0000256" key="10">
    <source>
        <dbReference type="RuleBase" id="RU003560"/>
    </source>
</evidence>
<dbReference type="PANTHER" id="PTHR43713">
    <property type="entry name" value="GLUTAMATE-1-SEMIALDEHYDE 2,1-AMINOMUTASE"/>
    <property type="match status" value="1"/>
</dbReference>
<dbReference type="GO" id="GO:0006779">
    <property type="term" value="P:porphyrin-containing compound biosynthetic process"/>
    <property type="evidence" value="ECO:0007669"/>
    <property type="project" value="UniProtKB-KW"/>
</dbReference>
<dbReference type="AlphaFoldDB" id="A0A3A4P5P6"/>
<sequence>MAKNFEEIQESYFQWSQKSKQLMEPARRYMPGGDTRTTAHYLPYPVFMKKGAGCRIYDADGHEYIDFMNNFTTLILGHAHPKVVGAVADQVKLGTAYAAPTESQFELARLICERVPSVEQLRFCSSGSEATMMAIRAARAFTGKQKVMKIEGGYNGNHDIGEISLVAIPTEAGPFEEPITLQPDKGVPLSSVDGVIVTPFNEPEITEKLIKKHRDELCAIIMEPMMGALGMIAPMPGYLQEMRRITKENEVLLIFDEVITLRLSPAGLQGMAGIEPDLTAMGKIIGGGLPIGAFGGRKDIMQLFSPETADFMWHASTFSGNPLTIAAGLACMRELTPQVYDRLNAAGDALRKGFNIAFDEIGIRGQATGLGSLVNLHMTDRPIRNARDSITGLFGAGPIPMHLHLCMLQRGIFPAGRQMYCVSTPMTAKEIEKAVGALTETLQELKPILEEDFPHLLKS</sequence>
<evidence type="ECO:0000313" key="11">
    <source>
        <dbReference type="EMBL" id="RJP23201.1"/>
    </source>
</evidence>
<keyword evidence="11" id="KW-0032">Aminotransferase</keyword>
<proteinExistence type="inferred from homology"/>
<keyword evidence="7" id="KW-0413">Isomerase</keyword>
<evidence type="ECO:0000256" key="3">
    <source>
        <dbReference type="ARBA" id="ARBA00008981"/>
    </source>
</evidence>
<keyword evidence="11" id="KW-0808">Transferase</keyword>
<evidence type="ECO:0000256" key="7">
    <source>
        <dbReference type="ARBA" id="ARBA00023235"/>
    </source>
</evidence>
<accession>A0A3A4P5P6</accession>
<protein>
    <recommendedName>
        <fullName evidence="5">Glutamate-1-semialdehyde 2,1-aminomutase</fullName>
        <ecNumber evidence="4">5.4.3.8</ecNumber>
    </recommendedName>
    <alternativeName>
        <fullName evidence="9">Glutamate-1-semialdehyde aminotransferase</fullName>
    </alternativeName>
</protein>